<protein>
    <submittedName>
        <fullName evidence="1">Uncharacterized protein</fullName>
    </submittedName>
</protein>
<accession>A0A6J5T984</accession>
<proteinExistence type="predicted"/>
<name>A0A6J5T984_9CAUD</name>
<sequence length="173" mass="19356">MNWNIFKRLAALEQENKSLADNVATLYNRCLSLETRLVNTQGRFGPSERRLDTYISAVEELERSVSRRIGLLSERISGVSHQVEDLAETAADLGLEDSRLDNILQAHADWLMSHSAKFNQMAVAPKSVDVSDKNTALVEALALVKKLKVHENSRRHYEKSKKIKAAIAAEAAK</sequence>
<evidence type="ECO:0000313" key="1">
    <source>
        <dbReference type="EMBL" id="CAB4241089.1"/>
    </source>
</evidence>
<dbReference type="EMBL" id="LR797819">
    <property type="protein sequence ID" value="CAB4241089.1"/>
    <property type="molecule type" value="Genomic_DNA"/>
</dbReference>
<organism evidence="1">
    <name type="scientific">uncultured Caudovirales phage</name>
    <dbReference type="NCBI Taxonomy" id="2100421"/>
    <lineage>
        <taxon>Viruses</taxon>
        <taxon>Duplodnaviria</taxon>
        <taxon>Heunggongvirae</taxon>
        <taxon>Uroviricota</taxon>
        <taxon>Caudoviricetes</taxon>
        <taxon>Peduoviridae</taxon>
        <taxon>Maltschvirus</taxon>
        <taxon>Maltschvirus maltsch</taxon>
    </lineage>
</organism>
<reference evidence="1" key="1">
    <citation type="submission" date="2020-05" db="EMBL/GenBank/DDBJ databases">
        <authorList>
            <person name="Chiriac C."/>
            <person name="Salcher M."/>
            <person name="Ghai R."/>
            <person name="Kavagutti S V."/>
        </authorList>
    </citation>
    <scope>NUCLEOTIDE SEQUENCE</scope>
</reference>
<gene>
    <name evidence="1" type="ORF">UFOVP56_65</name>
</gene>